<reference evidence="1" key="1">
    <citation type="submission" date="2020-04" db="EMBL/GenBank/DDBJ databases">
        <authorList>
            <person name="Chiriac C."/>
            <person name="Salcher M."/>
            <person name="Ghai R."/>
            <person name="Kavagutti S V."/>
        </authorList>
    </citation>
    <scope>NUCLEOTIDE SEQUENCE</scope>
</reference>
<gene>
    <name evidence="1" type="ORF">UFOVP351_52</name>
</gene>
<protein>
    <submittedName>
        <fullName evidence="1">Uncharacterized protein</fullName>
    </submittedName>
</protein>
<dbReference type="EMBL" id="LR796360">
    <property type="protein sequence ID" value="CAB4139476.1"/>
    <property type="molecule type" value="Genomic_DNA"/>
</dbReference>
<name>A0A6J5M327_9CAUD</name>
<evidence type="ECO:0000313" key="1">
    <source>
        <dbReference type="EMBL" id="CAB4139476.1"/>
    </source>
</evidence>
<proteinExistence type="predicted"/>
<accession>A0A6J5M327</accession>
<sequence>MNALKYLKARLKERSSWVAIVGAFTVASALPWPWDILAGLAGVIGVMVPEGQDDE</sequence>
<organism evidence="1">
    <name type="scientific">uncultured Caudovirales phage</name>
    <dbReference type="NCBI Taxonomy" id="2100421"/>
    <lineage>
        <taxon>Viruses</taxon>
        <taxon>Duplodnaviria</taxon>
        <taxon>Heunggongvirae</taxon>
        <taxon>Uroviricota</taxon>
        <taxon>Caudoviricetes</taxon>
        <taxon>Peduoviridae</taxon>
        <taxon>Maltschvirus</taxon>
        <taxon>Maltschvirus maltsch</taxon>
    </lineage>
</organism>